<accession>A0A061QK59</accession>
<feature type="region of interest" description="Disordered" evidence="1">
    <location>
        <begin position="134"/>
        <end position="165"/>
    </location>
</feature>
<dbReference type="AlphaFoldDB" id="A0A061QK59"/>
<sequence>RAVGAKQKRPRLRFAWGFALLQGADQRQVDERNQTCREIGGCWKFHESEARLAIIGMRPKRNCPLMPRMPSGVVKPLSQAAAPPSFKTSDNSSSEAIRRANATFPIVLSCPVRCGIRKARMILWHANQEKARMKGSSIATAAKGPTSGCKTSMRTTPRTKPHRNTARKYVAPADRAGLSDMFHSWRAYCCKYRDPNTETA</sequence>
<evidence type="ECO:0000256" key="1">
    <source>
        <dbReference type="SAM" id="MobiDB-lite"/>
    </source>
</evidence>
<gene>
    <name evidence="2" type="ORF">TSPGSL018_27401</name>
</gene>
<name>A0A061QK59_9CHLO</name>
<protein>
    <submittedName>
        <fullName evidence="2">Uncharacterized protein</fullName>
    </submittedName>
</protein>
<reference evidence="2" key="1">
    <citation type="submission" date="2014-05" db="EMBL/GenBank/DDBJ databases">
        <title>The transcriptome of the halophilic microalga Tetraselmis sp. GSL018 isolated from the Great Salt Lake, Utah.</title>
        <authorList>
            <person name="Jinkerson R.E."/>
            <person name="D'Adamo S."/>
            <person name="Posewitz M.C."/>
        </authorList>
    </citation>
    <scope>NUCLEOTIDE SEQUENCE</scope>
    <source>
        <strain evidence="2">GSL018</strain>
    </source>
</reference>
<feature type="non-terminal residue" evidence="2">
    <location>
        <position position="1"/>
    </location>
</feature>
<dbReference type="EMBL" id="GBEZ01026165">
    <property type="protein sequence ID" value="JAC61012.1"/>
    <property type="molecule type" value="Transcribed_RNA"/>
</dbReference>
<feature type="region of interest" description="Disordered" evidence="1">
    <location>
        <begin position="75"/>
        <end position="94"/>
    </location>
</feature>
<organism evidence="2">
    <name type="scientific">Tetraselmis sp. GSL018</name>
    <dbReference type="NCBI Taxonomy" id="582737"/>
    <lineage>
        <taxon>Eukaryota</taxon>
        <taxon>Viridiplantae</taxon>
        <taxon>Chlorophyta</taxon>
        <taxon>core chlorophytes</taxon>
        <taxon>Chlorodendrophyceae</taxon>
        <taxon>Chlorodendrales</taxon>
        <taxon>Chlorodendraceae</taxon>
        <taxon>Tetraselmis</taxon>
    </lineage>
</organism>
<proteinExistence type="predicted"/>
<evidence type="ECO:0000313" key="2">
    <source>
        <dbReference type="EMBL" id="JAC61012.1"/>
    </source>
</evidence>